<feature type="transmembrane region" description="Helical" evidence="1">
    <location>
        <begin position="133"/>
        <end position="159"/>
    </location>
</feature>
<name>A0A419S1P3_9SPHI</name>
<dbReference type="GO" id="GO:0000271">
    <property type="term" value="P:polysaccharide biosynthetic process"/>
    <property type="evidence" value="ECO:0007669"/>
    <property type="project" value="TreeGrafter"/>
</dbReference>
<feature type="transmembrane region" description="Helical" evidence="1">
    <location>
        <begin position="171"/>
        <end position="190"/>
    </location>
</feature>
<dbReference type="AlphaFoldDB" id="A0A419S1P3"/>
<feature type="transmembrane region" description="Helical" evidence="1">
    <location>
        <begin position="254"/>
        <end position="271"/>
    </location>
</feature>
<protein>
    <recommendedName>
        <fullName evidence="2">Acyltransferase 3 domain-containing protein</fullName>
    </recommendedName>
</protein>
<gene>
    <name evidence="3" type="ORF">BCY91_12220</name>
</gene>
<dbReference type="RefSeq" id="WP_120183231.1">
    <property type="nucleotide sequence ID" value="NZ_MBTA01000030.1"/>
</dbReference>
<keyword evidence="1" id="KW-0812">Transmembrane</keyword>
<dbReference type="PANTHER" id="PTHR23028">
    <property type="entry name" value="ACETYLTRANSFERASE"/>
    <property type="match status" value="1"/>
</dbReference>
<evidence type="ECO:0000313" key="4">
    <source>
        <dbReference type="Proteomes" id="UP000283433"/>
    </source>
</evidence>
<feature type="domain" description="Acyltransferase 3" evidence="2">
    <location>
        <begin position="14"/>
        <end position="332"/>
    </location>
</feature>
<feature type="transmembrane region" description="Helical" evidence="1">
    <location>
        <begin position="49"/>
        <end position="72"/>
    </location>
</feature>
<reference evidence="3 4" key="1">
    <citation type="submission" date="2016-07" db="EMBL/GenBank/DDBJ databases">
        <title>Genome of Pelobium manganitolerans.</title>
        <authorList>
            <person name="Wu S."/>
            <person name="Wang G."/>
        </authorList>
    </citation>
    <scope>NUCLEOTIDE SEQUENCE [LARGE SCALE GENOMIC DNA]</scope>
    <source>
        <strain evidence="3 4">YS-25</strain>
    </source>
</reference>
<dbReference type="InterPro" id="IPR050879">
    <property type="entry name" value="Acyltransferase_3"/>
</dbReference>
<keyword evidence="1" id="KW-0472">Membrane</keyword>
<dbReference type="GO" id="GO:0016020">
    <property type="term" value="C:membrane"/>
    <property type="evidence" value="ECO:0007669"/>
    <property type="project" value="TreeGrafter"/>
</dbReference>
<dbReference type="GO" id="GO:0016747">
    <property type="term" value="F:acyltransferase activity, transferring groups other than amino-acyl groups"/>
    <property type="evidence" value="ECO:0007669"/>
    <property type="project" value="InterPro"/>
</dbReference>
<feature type="transmembrane region" description="Helical" evidence="1">
    <location>
        <begin position="232"/>
        <end position="248"/>
    </location>
</feature>
<dbReference type="OrthoDB" id="290051at2"/>
<organism evidence="3 4">
    <name type="scientific">Pelobium manganitolerans</name>
    <dbReference type="NCBI Taxonomy" id="1842495"/>
    <lineage>
        <taxon>Bacteria</taxon>
        <taxon>Pseudomonadati</taxon>
        <taxon>Bacteroidota</taxon>
        <taxon>Sphingobacteriia</taxon>
        <taxon>Sphingobacteriales</taxon>
        <taxon>Sphingobacteriaceae</taxon>
        <taxon>Pelobium</taxon>
    </lineage>
</organism>
<proteinExistence type="predicted"/>
<accession>A0A419S1P3</accession>
<feature type="transmembrane region" description="Helical" evidence="1">
    <location>
        <begin position="278"/>
        <end position="301"/>
    </location>
</feature>
<feature type="transmembrane region" description="Helical" evidence="1">
    <location>
        <begin position="316"/>
        <end position="338"/>
    </location>
</feature>
<feature type="transmembrane region" description="Helical" evidence="1">
    <location>
        <begin position="92"/>
        <end position="113"/>
    </location>
</feature>
<feature type="transmembrane region" description="Helical" evidence="1">
    <location>
        <begin position="21"/>
        <end position="37"/>
    </location>
</feature>
<dbReference type="Proteomes" id="UP000283433">
    <property type="component" value="Unassembled WGS sequence"/>
</dbReference>
<comment type="caution">
    <text evidence="3">The sequence shown here is derived from an EMBL/GenBank/DDBJ whole genome shotgun (WGS) entry which is preliminary data.</text>
</comment>
<dbReference type="EMBL" id="MBTA01000030">
    <property type="protein sequence ID" value="RKD12409.1"/>
    <property type="molecule type" value="Genomic_DNA"/>
</dbReference>
<evidence type="ECO:0000259" key="2">
    <source>
        <dbReference type="Pfam" id="PF01757"/>
    </source>
</evidence>
<feature type="transmembrane region" description="Helical" evidence="1">
    <location>
        <begin position="196"/>
        <end position="220"/>
    </location>
</feature>
<dbReference type="PANTHER" id="PTHR23028:SF53">
    <property type="entry name" value="ACYL_TRANSF_3 DOMAIN-CONTAINING PROTEIN"/>
    <property type="match status" value="1"/>
</dbReference>
<dbReference type="Pfam" id="PF01757">
    <property type="entry name" value="Acyl_transf_3"/>
    <property type="match status" value="1"/>
</dbReference>
<sequence length="367" mass="42582">MNTEAKPFLVKKINYIQNWRGIAILLVILAHTSHHNVSPDLGIKYLDNFIWFGGHGVTLFFVISAFTIFYSLELERKSQGQVDFIGFMIKRFFRIAPLYYFGIILYKFVYFQNTKFDIDFFLNVVFLHWLKPSAISGVVPGGWSITTEFTFYFFAPLIFRWIRSAESALTWFLFSILFSRISLAILTLVYPFEDRVYYELNPLCQFPVFFVGILLFFVIIKNQPLTLTSSQAILIAGILFLEGQIGFILRDYYFYSLMFALLVYVSVNVYVKNIFGKILGFIGELSFTLYITHFVIIRLLIDYRIIDPSMNTISSFLTRFLGTLGISIIVSVPLYYFLEKPLINVGKVLYRKRISRISQSASVATIL</sequence>
<keyword evidence="4" id="KW-1185">Reference proteome</keyword>
<evidence type="ECO:0000313" key="3">
    <source>
        <dbReference type="EMBL" id="RKD12409.1"/>
    </source>
</evidence>
<dbReference type="InterPro" id="IPR002656">
    <property type="entry name" value="Acyl_transf_3_dom"/>
</dbReference>
<keyword evidence="1" id="KW-1133">Transmembrane helix</keyword>
<evidence type="ECO:0000256" key="1">
    <source>
        <dbReference type="SAM" id="Phobius"/>
    </source>
</evidence>